<dbReference type="GO" id="GO:0005789">
    <property type="term" value="C:endoplasmic reticulum membrane"/>
    <property type="evidence" value="ECO:0007669"/>
    <property type="project" value="UniProtKB-SubCell"/>
</dbReference>
<accession>A0A4S4M3X9</accession>
<feature type="transmembrane region" description="Helical" evidence="11">
    <location>
        <begin position="286"/>
        <end position="304"/>
    </location>
</feature>
<evidence type="ECO:0000256" key="11">
    <source>
        <dbReference type="SAM" id="Phobius"/>
    </source>
</evidence>
<feature type="transmembrane region" description="Helical" evidence="11">
    <location>
        <begin position="664"/>
        <end position="686"/>
    </location>
</feature>
<dbReference type="AlphaFoldDB" id="A0A4S4M3X9"/>
<sequence>MPANRTGPSTPAGRVHLADRDISVTTKCIRVTVESKLTAVSRTSQSSTNVYRFLYHAHTWHLNLVVIPGSLLGHCPSCAISNLPRSKSSPSPPPPSKLAPARVDPPRKGTSGTRVGRRRIGSFGTATTINPSPTLDWSTSYQAGSSSSASGASTDDENSDDQTVVDQRNLYQEQWTSVQDVLNKASALTRRPPSPSQHASSSDGSKGSGKNVSGRRSFTRSRSPAPHSISLNGRTAPPRTPSPTAFFRQRRVPVSAVRYVLPGTLTLTFRFPLSSKTCQFAIDAKYAAECSLLIFALGIVAWKLSIIEPNNSSNVWLSIELFLVIIASFIYTFCTHFSISELSASTKSQTASSHNHHRTASSRYNDSRDLRRASSHSLAPSKQSFGFVWMTVPKNYRNSSDDGILSGLILGPLIASSLLYTSIKSSSPSSPKAIPLPSNWYIEPPRSLSNLGIAFTPVQALVLSRRNAVSLATLCSTIILTHVCASAWFEAHHRRRTNAVEGERASVPRSEARKSSLYILFTFTVCLGLLGLRFLFEQLHVGIWQNVTYWEIVCSSVFFQFSLYIAIRLAHQGFTLGELGLVVFGATGLFMELVNLTIARIWPVTTPYVKTYRLATPLLIYQIALIPGSLLTGFLLSPLLVLSRQIAQRPVRRLRFPHEKQAQRRALAAGFYLGTTLIVGGLIGMWTRWCLENRDPWLWVIYWLVDGRKKWTRPALLVYWGLLGSLSVAGWNRQLARSHRYRPRNGMTGIHESLLSASGAQNGAASPGSEPSRPPTPPSSASAMGADVPERDNAAAAGIPKRE</sequence>
<dbReference type="EMBL" id="SGPL01000035">
    <property type="protein sequence ID" value="THH19814.1"/>
    <property type="molecule type" value="Genomic_DNA"/>
</dbReference>
<feature type="transmembrane region" description="Helical" evidence="11">
    <location>
        <begin position="619"/>
        <end position="643"/>
    </location>
</feature>
<evidence type="ECO:0000256" key="5">
    <source>
        <dbReference type="ARBA" id="ARBA00022692"/>
    </source>
</evidence>
<feature type="region of interest" description="Disordered" evidence="10">
    <location>
        <begin position="187"/>
        <end position="247"/>
    </location>
</feature>
<dbReference type="Proteomes" id="UP000310158">
    <property type="component" value="Unassembled WGS sequence"/>
</dbReference>
<feature type="region of interest" description="Disordered" evidence="10">
    <location>
        <begin position="83"/>
        <end position="163"/>
    </location>
</feature>
<keyword evidence="5 11" id="KW-0812">Transmembrane</keyword>
<comment type="subcellular location">
    <subcellularLocation>
        <location evidence="1">Endoplasmic reticulum membrane</location>
        <topology evidence="1">Multi-pass membrane protein</topology>
    </subcellularLocation>
</comment>
<keyword evidence="13" id="KW-1185">Reference proteome</keyword>
<dbReference type="PANTHER" id="PTHR13205:SF15">
    <property type="entry name" value="DOLICHOL KINASE"/>
    <property type="match status" value="1"/>
</dbReference>
<reference evidence="12 13" key="1">
    <citation type="submission" date="2019-02" db="EMBL/GenBank/DDBJ databases">
        <title>Genome sequencing of the rare red list fungi Bondarzewia mesenterica.</title>
        <authorList>
            <person name="Buettner E."/>
            <person name="Kellner H."/>
        </authorList>
    </citation>
    <scope>NUCLEOTIDE SEQUENCE [LARGE SCALE GENOMIC DNA]</scope>
    <source>
        <strain evidence="12 13">DSM 108281</strain>
    </source>
</reference>
<keyword evidence="8 11" id="KW-1133">Transmembrane helix</keyword>
<dbReference type="GO" id="GO:0004168">
    <property type="term" value="F:dolichol kinase activity"/>
    <property type="evidence" value="ECO:0007669"/>
    <property type="project" value="UniProtKB-EC"/>
</dbReference>
<evidence type="ECO:0000256" key="8">
    <source>
        <dbReference type="ARBA" id="ARBA00022989"/>
    </source>
</evidence>
<dbReference type="InterPro" id="IPR032974">
    <property type="entry name" value="Polypren_kinase"/>
</dbReference>
<dbReference type="GO" id="GO:0043048">
    <property type="term" value="P:dolichyl monophosphate biosynthetic process"/>
    <property type="evidence" value="ECO:0007669"/>
    <property type="project" value="TreeGrafter"/>
</dbReference>
<feature type="transmembrane region" description="Helical" evidence="11">
    <location>
        <begin position="404"/>
        <end position="423"/>
    </location>
</feature>
<name>A0A4S4M3X9_9AGAM</name>
<feature type="compositionally biased region" description="Low complexity" evidence="10">
    <location>
        <begin position="200"/>
        <end position="216"/>
    </location>
</feature>
<evidence type="ECO:0000256" key="2">
    <source>
        <dbReference type="ARBA" id="ARBA00010794"/>
    </source>
</evidence>
<organism evidence="12 13">
    <name type="scientific">Bondarzewia mesenterica</name>
    <dbReference type="NCBI Taxonomy" id="1095465"/>
    <lineage>
        <taxon>Eukaryota</taxon>
        <taxon>Fungi</taxon>
        <taxon>Dikarya</taxon>
        <taxon>Basidiomycota</taxon>
        <taxon>Agaricomycotina</taxon>
        <taxon>Agaricomycetes</taxon>
        <taxon>Russulales</taxon>
        <taxon>Bondarzewiaceae</taxon>
        <taxon>Bondarzewia</taxon>
    </lineage>
</organism>
<evidence type="ECO:0000256" key="9">
    <source>
        <dbReference type="ARBA" id="ARBA00023136"/>
    </source>
</evidence>
<feature type="region of interest" description="Disordered" evidence="10">
    <location>
        <begin position="758"/>
        <end position="803"/>
    </location>
</feature>
<comment type="similarity">
    <text evidence="2">Belongs to the polyprenol kinase family.</text>
</comment>
<feature type="compositionally biased region" description="Polar residues" evidence="10">
    <location>
        <begin position="124"/>
        <end position="142"/>
    </location>
</feature>
<feature type="transmembrane region" description="Helical" evidence="11">
    <location>
        <begin position="579"/>
        <end position="599"/>
    </location>
</feature>
<evidence type="ECO:0000256" key="6">
    <source>
        <dbReference type="ARBA" id="ARBA00022777"/>
    </source>
</evidence>
<keyword evidence="9 11" id="KW-0472">Membrane</keyword>
<dbReference type="PANTHER" id="PTHR13205">
    <property type="entry name" value="TRANSMEMBRANE PROTEIN 15-RELATED"/>
    <property type="match status" value="1"/>
</dbReference>
<feature type="compositionally biased region" description="Low complexity" evidence="10">
    <location>
        <begin position="234"/>
        <end position="247"/>
    </location>
</feature>
<comment type="caution">
    <text evidence="12">The sequence shown here is derived from an EMBL/GenBank/DDBJ whole genome shotgun (WGS) entry which is preliminary data.</text>
</comment>
<evidence type="ECO:0000256" key="3">
    <source>
        <dbReference type="ARBA" id="ARBA00012132"/>
    </source>
</evidence>
<evidence type="ECO:0000256" key="7">
    <source>
        <dbReference type="ARBA" id="ARBA00022824"/>
    </source>
</evidence>
<evidence type="ECO:0000256" key="10">
    <source>
        <dbReference type="SAM" id="MobiDB-lite"/>
    </source>
</evidence>
<evidence type="ECO:0000256" key="4">
    <source>
        <dbReference type="ARBA" id="ARBA00022679"/>
    </source>
</evidence>
<dbReference type="EC" id="2.7.1.108" evidence="3"/>
<feature type="transmembrane region" description="Helical" evidence="11">
    <location>
        <begin position="548"/>
        <end position="567"/>
    </location>
</feature>
<keyword evidence="7" id="KW-0256">Endoplasmic reticulum</keyword>
<keyword evidence="4" id="KW-0808">Transferase</keyword>
<feature type="transmembrane region" description="Helical" evidence="11">
    <location>
        <begin position="711"/>
        <end position="732"/>
    </location>
</feature>
<dbReference type="OrthoDB" id="377083at2759"/>
<feature type="transmembrane region" description="Helical" evidence="11">
    <location>
        <begin position="468"/>
        <end position="489"/>
    </location>
</feature>
<evidence type="ECO:0000313" key="12">
    <source>
        <dbReference type="EMBL" id="THH19814.1"/>
    </source>
</evidence>
<keyword evidence="6" id="KW-0418">Kinase</keyword>
<gene>
    <name evidence="12" type="ORF">EW146_g1412</name>
</gene>
<evidence type="ECO:0000256" key="1">
    <source>
        <dbReference type="ARBA" id="ARBA00004477"/>
    </source>
</evidence>
<feature type="transmembrane region" description="Helical" evidence="11">
    <location>
        <begin position="316"/>
        <end position="339"/>
    </location>
</feature>
<feature type="transmembrane region" description="Helical" evidence="11">
    <location>
        <begin position="517"/>
        <end position="536"/>
    </location>
</feature>
<proteinExistence type="inferred from homology"/>
<feature type="compositionally biased region" description="Low complexity" evidence="10">
    <location>
        <begin position="143"/>
        <end position="153"/>
    </location>
</feature>
<evidence type="ECO:0000313" key="13">
    <source>
        <dbReference type="Proteomes" id="UP000310158"/>
    </source>
</evidence>
<protein>
    <recommendedName>
        <fullName evidence="3">dolichol kinase</fullName>
        <ecNumber evidence="3">2.7.1.108</ecNumber>
    </recommendedName>
</protein>